<dbReference type="InterPro" id="IPR051448">
    <property type="entry name" value="CdaR-like_regulators"/>
</dbReference>
<organism evidence="3 4">
    <name type="scientific">Amycolatopsis heterodermiae</name>
    <dbReference type="NCBI Taxonomy" id="3110235"/>
    <lineage>
        <taxon>Bacteria</taxon>
        <taxon>Bacillati</taxon>
        <taxon>Actinomycetota</taxon>
        <taxon>Actinomycetes</taxon>
        <taxon>Pseudonocardiales</taxon>
        <taxon>Pseudonocardiaceae</taxon>
        <taxon>Amycolatopsis</taxon>
    </lineage>
</organism>
<comment type="caution">
    <text evidence="3">The sequence shown here is derived from an EMBL/GenBank/DDBJ whole genome shotgun (WGS) entry which is preliminary data.</text>
</comment>
<dbReference type="PANTHER" id="PTHR33744:SF1">
    <property type="entry name" value="DNA-BINDING TRANSCRIPTIONAL ACTIVATOR ADER"/>
    <property type="match status" value="1"/>
</dbReference>
<dbReference type="EMBL" id="JAYFSI010000017">
    <property type="protein sequence ID" value="MEA5366766.1"/>
    <property type="molecule type" value="Genomic_DNA"/>
</dbReference>
<dbReference type="PANTHER" id="PTHR33744">
    <property type="entry name" value="CARBOHYDRATE DIACID REGULATOR"/>
    <property type="match status" value="1"/>
</dbReference>
<dbReference type="InterPro" id="IPR042070">
    <property type="entry name" value="PucR_C-HTH_sf"/>
</dbReference>
<name>A0ABU5RKE7_9PSEU</name>
<sequence length="408" mass="44567">MSEPAETGSQARTLWVSLPGEVARRFRPHADNLGKKILEAIQREVPEYAKPLEGAFGTVIIKAIEEAVIGSIDSIGGRPPGRHKWDELFREVGRGVHKGGGSLDSLQASYRVGGQAAWRYIASWGQRTGMPTPMLCVCAEAIFAVIEEISSYSVEGYTVAQTQAAGTLERRRRRLLDLLLATPPSPPKTVAATAEAAGWPLPERVNAVALQSPADRHHDDEPGPSLPADVLVDLESTQPCLLSANLERDLRLLQPALRGWHLAVGPRVPLAEAATSLRWASRTLQLVREGVIDAGPVVHSADHLSTVWLMHDDFLLAELTRTALGPLTGLTAKQQDRLGETLMAWLEGRGSTPEIAEVLKVHPQTVRYRLNQLTELFGDRLNDPAQRLDMQLALHAHRLRGTRPLDAG</sequence>
<dbReference type="Pfam" id="PF13556">
    <property type="entry name" value="HTH_30"/>
    <property type="match status" value="1"/>
</dbReference>
<feature type="domain" description="PucR-like N-terminal" evidence="2">
    <location>
        <begin position="15"/>
        <end position="180"/>
    </location>
</feature>
<reference evidence="3 4" key="1">
    <citation type="submission" date="2023-12" db="EMBL/GenBank/DDBJ databases">
        <title>Amycolatopsis sp. V23-08.</title>
        <authorList>
            <person name="Somphong A."/>
        </authorList>
    </citation>
    <scope>NUCLEOTIDE SEQUENCE [LARGE SCALE GENOMIC DNA]</scope>
    <source>
        <strain evidence="3 4">V23-08</strain>
    </source>
</reference>
<dbReference type="InterPro" id="IPR025736">
    <property type="entry name" value="PucR_C-HTH_dom"/>
</dbReference>
<dbReference type="Pfam" id="PF25906">
    <property type="entry name" value="PucR-like_N"/>
    <property type="match status" value="1"/>
</dbReference>
<keyword evidence="4" id="KW-1185">Reference proteome</keyword>
<evidence type="ECO:0000313" key="4">
    <source>
        <dbReference type="Proteomes" id="UP001304298"/>
    </source>
</evidence>
<dbReference type="Proteomes" id="UP001304298">
    <property type="component" value="Unassembled WGS sequence"/>
</dbReference>
<dbReference type="InterPro" id="IPR058663">
    <property type="entry name" value="PucR-like_N"/>
</dbReference>
<accession>A0ABU5RKE7</accession>
<dbReference type="RefSeq" id="WP_323336229.1">
    <property type="nucleotide sequence ID" value="NZ_JAYFSI010000017.1"/>
</dbReference>
<feature type="domain" description="PucR C-terminal helix-turn-helix" evidence="1">
    <location>
        <begin position="339"/>
        <end position="396"/>
    </location>
</feature>
<evidence type="ECO:0000259" key="1">
    <source>
        <dbReference type="Pfam" id="PF13556"/>
    </source>
</evidence>
<evidence type="ECO:0000259" key="2">
    <source>
        <dbReference type="Pfam" id="PF25906"/>
    </source>
</evidence>
<dbReference type="Gene3D" id="1.10.10.2840">
    <property type="entry name" value="PucR C-terminal helix-turn-helix domain"/>
    <property type="match status" value="1"/>
</dbReference>
<protein>
    <submittedName>
        <fullName evidence="3">Helix-turn-helix domain-containing protein</fullName>
    </submittedName>
</protein>
<gene>
    <name evidence="3" type="ORF">VA596_45050</name>
</gene>
<proteinExistence type="predicted"/>
<evidence type="ECO:0000313" key="3">
    <source>
        <dbReference type="EMBL" id="MEA5366766.1"/>
    </source>
</evidence>